<dbReference type="Pfam" id="PF00067">
    <property type="entry name" value="p450"/>
    <property type="match status" value="1"/>
</dbReference>
<sequence>MWVEVVLGVTLLFLLWQVLKKPSDLPPGQGYNAIPFPFLLAGRWGLPLVGSVPLSLKTFEDHLRDLQKQHGNIYLWRIGSRVLVFLHDQKMVREAFTGTDFIDRPHMKMFTLNESSPKGECGAML</sequence>
<dbReference type="AlphaFoldDB" id="A0A8J4YFY2"/>
<dbReference type="GO" id="GO:0016705">
    <property type="term" value="F:oxidoreductase activity, acting on paired donors, with incorporation or reduction of molecular oxygen"/>
    <property type="evidence" value="ECO:0007669"/>
    <property type="project" value="InterPro"/>
</dbReference>
<dbReference type="SUPFAM" id="SSF48264">
    <property type="entry name" value="Cytochrome P450"/>
    <property type="match status" value="1"/>
</dbReference>
<evidence type="ECO:0000256" key="1">
    <source>
        <dbReference type="ARBA" id="ARBA00010617"/>
    </source>
</evidence>
<comment type="similarity">
    <text evidence="1">Belongs to the cytochrome P450 family.</text>
</comment>
<accession>A0A8J4YFY2</accession>
<dbReference type="OrthoDB" id="6364282at2759"/>
<dbReference type="GO" id="GO:0004497">
    <property type="term" value="F:monooxygenase activity"/>
    <property type="evidence" value="ECO:0007669"/>
    <property type="project" value="UniProtKB-KW"/>
</dbReference>
<keyword evidence="2" id="KW-0560">Oxidoreductase</keyword>
<dbReference type="InterPro" id="IPR001128">
    <property type="entry name" value="Cyt_P450"/>
</dbReference>
<dbReference type="EMBL" id="JACEEZ010004211">
    <property type="protein sequence ID" value="KAG0726582.1"/>
    <property type="molecule type" value="Genomic_DNA"/>
</dbReference>
<dbReference type="InterPro" id="IPR036396">
    <property type="entry name" value="Cyt_P450_sf"/>
</dbReference>
<evidence type="ECO:0000313" key="5">
    <source>
        <dbReference type="Proteomes" id="UP000770661"/>
    </source>
</evidence>
<reference evidence="4" key="1">
    <citation type="submission" date="2020-07" db="EMBL/GenBank/DDBJ databases">
        <title>The High-quality genome of the commercially important snow crab, Chionoecetes opilio.</title>
        <authorList>
            <person name="Jeong J.-H."/>
            <person name="Ryu S."/>
        </authorList>
    </citation>
    <scope>NUCLEOTIDE SEQUENCE</scope>
    <source>
        <strain evidence="4">MADBK_172401_WGS</strain>
        <tissue evidence="4">Digestive gland</tissue>
    </source>
</reference>
<organism evidence="4 5">
    <name type="scientific">Chionoecetes opilio</name>
    <name type="common">Atlantic snow crab</name>
    <name type="synonym">Cancer opilio</name>
    <dbReference type="NCBI Taxonomy" id="41210"/>
    <lineage>
        <taxon>Eukaryota</taxon>
        <taxon>Metazoa</taxon>
        <taxon>Ecdysozoa</taxon>
        <taxon>Arthropoda</taxon>
        <taxon>Crustacea</taxon>
        <taxon>Multicrustacea</taxon>
        <taxon>Malacostraca</taxon>
        <taxon>Eumalacostraca</taxon>
        <taxon>Eucarida</taxon>
        <taxon>Decapoda</taxon>
        <taxon>Pleocyemata</taxon>
        <taxon>Brachyura</taxon>
        <taxon>Eubrachyura</taxon>
        <taxon>Majoidea</taxon>
        <taxon>Majidae</taxon>
        <taxon>Chionoecetes</taxon>
    </lineage>
</organism>
<dbReference type="GO" id="GO:0005506">
    <property type="term" value="F:iron ion binding"/>
    <property type="evidence" value="ECO:0007669"/>
    <property type="project" value="InterPro"/>
</dbReference>
<keyword evidence="5" id="KW-1185">Reference proteome</keyword>
<evidence type="ECO:0000256" key="2">
    <source>
        <dbReference type="ARBA" id="ARBA00023033"/>
    </source>
</evidence>
<keyword evidence="2" id="KW-0503">Monooxygenase</keyword>
<keyword evidence="3" id="KW-0732">Signal</keyword>
<comment type="caution">
    <text evidence="4">The sequence shown here is derived from an EMBL/GenBank/DDBJ whole genome shotgun (WGS) entry which is preliminary data.</text>
</comment>
<evidence type="ECO:0000313" key="4">
    <source>
        <dbReference type="EMBL" id="KAG0726582.1"/>
    </source>
</evidence>
<evidence type="ECO:0000256" key="3">
    <source>
        <dbReference type="SAM" id="SignalP"/>
    </source>
</evidence>
<feature type="chain" id="PRO_5035270012" evidence="3">
    <location>
        <begin position="21"/>
        <end position="125"/>
    </location>
</feature>
<name>A0A8J4YFY2_CHIOP</name>
<protein>
    <submittedName>
        <fullName evidence="4">Cytochrome P450 2L1</fullName>
    </submittedName>
</protein>
<dbReference type="Gene3D" id="1.10.630.10">
    <property type="entry name" value="Cytochrome P450"/>
    <property type="match status" value="1"/>
</dbReference>
<feature type="signal peptide" evidence="3">
    <location>
        <begin position="1"/>
        <end position="20"/>
    </location>
</feature>
<proteinExistence type="inferred from homology"/>
<dbReference type="GO" id="GO:0020037">
    <property type="term" value="F:heme binding"/>
    <property type="evidence" value="ECO:0007669"/>
    <property type="project" value="InterPro"/>
</dbReference>
<dbReference type="Proteomes" id="UP000770661">
    <property type="component" value="Unassembled WGS sequence"/>
</dbReference>
<gene>
    <name evidence="4" type="primary">CYP2L1_10</name>
    <name evidence="4" type="ORF">GWK47_036257</name>
</gene>